<evidence type="ECO:0000313" key="3">
    <source>
        <dbReference type="Proteomes" id="UP000017973"/>
    </source>
</evidence>
<dbReference type="PATRIC" id="fig|1408254.3.peg.3197"/>
<dbReference type="Proteomes" id="UP000017973">
    <property type="component" value="Unassembled WGS sequence"/>
</dbReference>
<keyword evidence="3" id="KW-1185">Reference proteome</keyword>
<dbReference type="EMBL" id="AYJU01000017">
    <property type="protein sequence ID" value="EST52532.1"/>
    <property type="molecule type" value="Genomic_DNA"/>
</dbReference>
<evidence type="ECO:0000256" key="1">
    <source>
        <dbReference type="SAM" id="MobiDB-lite"/>
    </source>
</evidence>
<protein>
    <submittedName>
        <fullName evidence="2">DNA polymerase III subunit gamma/tau</fullName>
    </submittedName>
</protein>
<name>V6M2H4_9BACL</name>
<comment type="caution">
    <text evidence="2">The sequence shown here is derived from an EMBL/GenBank/DDBJ whole genome shotgun (WGS) entry which is preliminary data.</text>
</comment>
<dbReference type="OrthoDB" id="2476817at2"/>
<sequence>MHKRELLLGFGAGVLVATAVIGLSVPKPASVSTPITAEQMKAAADGMDMVVLTKEEYEQLQGEKKVSVKPAATPPTAPEKPESADVAEPVVDPVSAPAVTQPKHSAAAQVPVVANAAPAPAPAEAVTPEQPVLASFTIPYKATAESVSKILVQEKILPENNGLVDELRSQNMLNRIRVGTYEIAVPATEKDIVKLITTPPKK</sequence>
<dbReference type="HOGENOM" id="CLU_1197929_0_0_9"/>
<proteinExistence type="predicted"/>
<accession>V6M2H4</accession>
<reference evidence="2 3" key="1">
    <citation type="journal article" date="2014" name="Genome Announc.">
        <title>Draft Genome Sequence of Brevibacillus panacihumi Strain W25, a Halotolerant Hydrocarbon-Degrading Bacterium.</title>
        <authorList>
            <person name="Wang X."/>
            <person name="Jin D."/>
            <person name="Zhou L."/>
            <person name="Wu L."/>
            <person name="An W."/>
            <person name="Chen Y."/>
            <person name="Zhao L."/>
        </authorList>
    </citation>
    <scope>NUCLEOTIDE SEQUENCE [LARGE SCALE GENOMIC DNA]</scope>
    <source>
        <strain evidence="2 3">W25</strain>
    </source>
</reference>
<evidence type="ECO:0000313" key="2">
    <source>
        <dbReference type="EMBL" id="EST52532.1"/>
    </source>
</evidence>
<feature type="region of interest" description="Disordered" evidence="1">
    <location>
        <begin position="62"/>
        <end position="87"/>
    </location>
</feature>
<organism evidence="2 3">
    <name type="scientific">Brevibacillus panacihumi W25</name>
    <dbReference type="NCBI Taxonomy" id="1408254"/>
    <lineage>
        <taxon>Bacteria</taxon>
        <taxon>Bacillati</taxon>
        <taxon>Bacillota</taxon>
        <taxon>Bacilli</taxon>
        <taxon>Bacillales</taxon>
        <taxon>Paenibacillaceae</taxon>
        <taxon>Brevibacillus</taxon>
    </lineage>
</organism>
<dbReference type="eggNOG" id="ENOG5033BFA">
    <property type="taxonomic scope" value="Bacteria"/>
</dbReference>
<gene>
    <name evidence="2" type="ORF">T458_16285</name>
</gene>
<dbReference type="STRING" id="1408254.T458_16285"/>
<dbReference type="RefSeq" id="WP_023557128.1">
    <property type="nucleotide sequence ID" value="NZ_KI629785.1"/>
</dbReference>
<dbReference type="AlphaFoldDB" id="V6M2H4"/>